<keyword evidence="2" id="KW-1185">Reference proteome</keyword>
<dbReference type="RefSeq" id="WP_200593232.1">
    <property type="nucleotide sequence ID" value="NZ_JAEPBG010000006.1"/>
</dbReference>
<name>A0A934SST0_9BURK</name>
<evidence type="ECO:0000313" key="2">
    <source>
        <dbReference type="Proteomes" id="UP000622890"/>
    </source>
</evidence>
<accession>A0A934SST0</accession>
<proteinExistence type="predicted"/>
<dbReference type="AlphaFoldDB" id="A0A934SST0"/>
<comment type="caution">
    <text evidence="1">The sequence shown here is derived from an EMBL/GenBank/DDBJ whole genome shotgun (WGS) entry which is preliminary data.</text>
</comment>
<dbReference type="EMBL" id="JAEPBG010000006">
    <property type="protein sequence ID" value="MBK4736111.1"/>
    <property type="molecule type" value="Genomic_DNA"/>
</dbReference>
<dbReference type="Proteomes" id="UP000622890">
    <property type="component" value="Unassembled WGS sequence"/>
</dbReference>
<organism evidence="1 2">
    <name type="scientific">Noviherbaspirillum pedocola</name>
    <dbReference type="NCBI Taxonomy" id="2801341"/>
    <lineage>
        <taxon>Bacteria</taxon>
        <taxon>Pseudomonadati</taxon>
        <taxon>Pseudomonadota</taxon>
        <taxon>Betaproteobacteria</taxon>
        <taxon>Burkholderiales</taxon>
        <taxon>Oxalobacteraceae</taxon>
        <taxon>Noviherbaspirillum</taxon>
    </lineage>
</organism>
<sequence>MTTSNTQPQATAQEHKTHPIEAAIVTLLTPHANAQRLAASRLHARLEGFDDSAHASLAAVEAALLRLIASGMIEAAEQGYQLTRQGLMATRLPGDMLTGEHVAVRHDQTRLGGPKYPGRRGIVLRQNQAGRKPDGLWHVRLEPTNRAGERVELFWTKELDVLAPPARSDGVAKPEVAAKP</sequence>
<evidence type="ECO:0000313" key="1">
    <source>
        <dbReference type="EMBL" id="MBK4736111.1"/>
    </source>
</evidence>
<reference evidence="1" key="1">
    <citation type="submission" date="2021-01" db="EMBL/GenBank/DDBJ databases">
        <title>Genome sequence of strain Noviherbaspirillum sp. DKR-6.</title>
        <authorList>
            <person name="Chaudhary D.K."/>
        </authorList>
    </citation>
    <scope>NUCLEOTIDE SEQUENCE</scope>
    <source>
        <strain evidence="1">DKR-6</strain>
    </source>
</reference>
<protein>
    <submittedName>
        <fullName evidence="1">Uncharacterized protein</fullName>
    </submittedName>
</protein>
<gene>
    <name evidence="1" type="ORF">JJB74_15925</name>
</gene>